<evidence type="ECO:0000256" key="1">
    <source>
        <dbReference type="SAM" id="Coils"/>
    </source>
</evidence>
<accession>A0A9P1N2B6</accession>
<dbReference type="Proteomes" id="UP001152747">
    <property type="component" value="Unassembled WGS sequence"/>
</dbReference>
<dbReference type="Gene3D" id="3.30.40.10">
    <property type="entry name" value="Zinc/RING finger domain, C3HC4 (zinc finger)"/>
    <property type="match status" value="1"/>
</dbReference>
<reference evidence="2" key="1">
    <citation type="submission" date="2022-11" db="EMBL/GenBank/DDBJ databases">
        <authorList>
            <person name="Kikuchi T."/>
        </authorList>
    </citation>
    <scope>NUCLEOTIDE SEQUENCE</scope>
    <source>
        <strain evidence="2">PS1010</strain>
    </source>
</reference>
<proteinExistence type="predicted"/>
<dbReference type="EMBL" id="CANHGI010000004">
    <property type="protein sequence ID" value="CAI5448433.1"/>
    <property type="molecule type" value="Genomic_DNA"/>
</dbReference>
<feature type="coiled-coil region" evidence="1">
    <location>
        <begin position="477"/>
        <end position="515"/>
    </location>
</feature>
<organism evidence="2 3">
    <name type="scientific">Caenorhabditis angaria</name>
    <dbReference type="NCBI Taxonomy" id="860376"/>
    <lineage>
        <taxon>Eukaryota</taxon>
        <taxon>Metazoa</taxon>
        <taxon>Ecdysozoa</taxon>
        <taxon>Nematoda</taxon>
        <taxon>Chromadorea</taxon>
        <taxon>Rhabditida</taxon>
        <taxon>Rhabditina</taxon>
        <taxon>Rhabditomorpha</taxon>
        <taxon>Rhabditoidea</taxon>
        <taxon>Rhabditidae</taxon>
        <taxon>Peloderinae</taxon>
        <taxon>Caenorhabditis</taxon>
    </lineage>
</organism>
<dbReference type="OrthoDB" id="5871670at2759"/>
<protein>
    <recommendedName>
        <fullName evidence="4">Zinc finger PHD-type domain-containing protein</fullName>
    </recommendedName>
</protein>
<dbReference type="PANTHER" id="PTHR31424">
    <property type="entry name" value="PROTEIN CBG23806"/>
    <property type="match status" value="1"/>
</dbReference>
<keyword evidence="1" id="KW-0175">Coiled coil</keyword>
<dbReference type="InterPro" id="IPR011011">
    <property type="entry name" value="Znf_FYVE_PHD"/>
</dbReference>
<evidence type="ECO:0000313" key="2">
    <source>
        <dbReference type="EMBL" id="CAI5448433.1"/>
    </source>
</evidence>
<dbReference type="Pfam" id="PF06918">
    <property type="entry name" value="DUF1280"/>
    <property type="match status" value="1"/>
</dbReference>
<dbReference type="PANTHER" id="PTHR31424:SF4">
    <property type="entry name" value="AUTOPHAGY-RELATED PROTEIN 14-RELATED"/>
    <property type="match status" value="1"/>
</dbReference>
<dbReference type="AlphaFoldDB" id="A0A9P1N2B6"/>
<dbReference type="InterPro" id="IPR013083">
    <property type="entry name" value="Znf_RING/FYVE/PHD"/>
</dbReference>
<name>A0A9P1N2B6_9PELO</name>
<gene>
    <name evidence="2" type="ORF">CAMP_LOCUS11070</name>
</gene>
<evidence type="ECO:0008006" key="4">
    <source>
        <dbReference type="Google" id="ProtNLM"/>
    </source>
</evidence>
<comment type="caution">
    <text evidence="2">The sequence shown here is derived from an EMBL/GenBank/DDBJ whole genome shotgun (WGS) entry which is preliminary data.</text>
</comment>
<dbReference type="InterPro" id="IPR009689">
    <property type="entry name" value="DUF1280"/>
</dbReference>
<keyword evidence="3" id="KW-1185">Reference proteome</keyword>
<dbReference type="SUPFAM" id="SSF57903">
    <property type="entry name" value="FYVE/PHD zinc finger"/>
    <property type="match status" value="1"/>
</dbReference>
<evidence type="ECO:0000313" key="3">
    <source>
        <dbReference type="Proteomes" id="UP001152747"/>
    </source>
</evidence>
<sequence>MPRRNKREKDCVKKAKGQSEKAAELKSTAEYWKILYEETIVKIEVIKKEKIQLSDEVVEKDAKIEIIISEHDDTKKRIFISEKQCNILRLKVDQIEDEIKYIKISKTTSKRPKREYSEINDDEPGPSEERILKAFSTLQNSESRDNRMLGWLHDAIYWAGDENPKIFMIYSFTHADKYTDFQSRFSPTQTWALKIQHNLSDGFLKNFKRTENEILGFDVLASRANVLELSKTHDVSHLYNIDSEIVMKNKNELRVPRIMIIKVEPLLKIHLERLDNAGRVHYENPDDPVNVNLYGDKGRDEMKCSISIADGPNPNCVYSLSIITLYFGSDTYEQLKARLPHMFEDINQLKFINFNGQKRRVVFHVLADMKFISATVGHSGQSSNHPCYKCYIKICLRGKDKSTLLTFNFKDVAILRTLDSMRTDAKTGDFGMILGSAPLLDIDVENLAPPEVHIILRIFKKYIYDSLLAECNLKDNTDINEERLADQKRILENLKKEETTSLENLKIREKELKDAEKMYDALVDYRKIRKPCSSVYCIGNKVVPKTSEMISCCDCKKLFHSQCLLLITEEEVREKRINYSCILCKKFTIQMLLTESFMRKNTFERMYDQKLNEYNKAVTEREKMEDILIKLKGPTRQELEKVLREIGCDQRAFFQEMVGNQVRKILRPPNIERIMNVLKGTPKYDSLKKVMILLGRIMTYGGTKTYSEPEIKEFEQLLDLFVDALRECHPNETVIPSLHMLHAHVPNHMRKHGSWGRSSEQVGENLHSHYNRIDTNYSHVPNVVDRANLVMRRMSEWNYLYDTGELDKCSSFDD</sequence>